<keyword evidence="4" id="KW-0547">Nucleotide-binding</keyword>
<feature type="domain" description="Obg" evidence="8">
    <location>
        <begin position="20"/>
        <end position="156"/>
    </location>
</feature>
<reference evidence="9 10" key="1">
    <citation type="submission" date="2015-04" db="EMBL/GenBank/DDBJ databases">
        <authorList>
            <person name="Syromyatnikov M.Y."/>
            <person name="Popov V.N."/>
        </authorList>
    </citation>
    <scope>NUCLEOTIDE SEQUENCE [LARGE SCALE GENOMIC DNA]</scope>
</reference>
<dbReference type="EMBL" id="CVRI01000038">
    <property type="protein sequence ID" value="CRK93734.1"/>
    <property type="molecule type" value="Genomic_DNA"/>
</dbReference>
<protein>
    <submittedName>
        <fullName evidence="9">CLUMA_CG007262, isoform A</fullName>
    </submittedName>
</protein>
<sequence>MVFLQNILFKEARKKIRKYKPFLDSLRITVEGGHGGNGMPKYGGIGGQGGAVVFKASEQMTLKRLWKLYPSMKIKGGNGEDSNKNRLIGRRGTDSIIEVPTGLTLIDETQNKIIGEIDKEKSTCLVAGGGSGGCSGSQFIGRKGQHRNLRLDLKLIADVGLVGFPNAGKSTLLKALSKARPKIASYPFTTILPQIGTIEYQDYRQITIADLPGLIEGAHRNIGMGHQFLKHVERTKLLLVIIDIFGFQLSQKYMKRNCLENIYSLNKELELYDPTLLDKPAILLINKMDMNGSDEEHLRYEKHFSDLSFGLKDCPTDLRPEKLIKFERILPISAKEETKVDTVKEAIREVLENEYEKRFEDGEIDALDKRLEVKLREHGPKMV</sequence>
<evidence type="ECO:0000256" key="1">
    <source>
        <dbReference type="ARBA" id="ARBA00004604"/>
    </source>
</evidence>
<gene>
    <name evidence="9" type="ORF">CLUMA_CG007262</name>
</gene>
<dbReference type="Pfam" id="PF01926">
    <property type="entry name" value="MMR_HSR1"/>
    <property type="match status" value="1"/>
</dbReference>
<dbReference type="PANTHER" id="PTHR11702:SF43">
    <property type="entry name" value="GTP-BINDING PROTEIN 10"/>
    <property type="match status" value="1"/>
</dbReference>
<dbReference type="InterPro" id="IPR036726">
    <property type="entry name" value="GTP1_OBG_dom_sf"/>
</dbReference>
<dbReference type="GO" id="GO:0005525">
    <property type="term" value="F:GTP binding"/>
    <property type="evidence" value="ECO:0007669"/>
    <property type="project" value="UniProtKB-KW"/>
</dbReference>
<dbReference type="Gene3D" id="2.70.210.12">
    <property type="entry name" value="GTP1/OBG domain"/>
    <property type="match status" value="1"/>
</dbReference>
<dbReference type="PIRSF" id="PIRSF002401">
    <property type="entry name" value="GTP_bd_Obg/CgtA"/>
    <property type="match status" value="1"/>
</dbReference>
<dbReference type="CDD" id="cd01898">
    <property type="entry name" value="Obg"/>
    <property type="match status" value="1"/>
</dbReference>
<dbReference type="PRINTS" id="PR00326">
    <property type="entry name" value="GTP1OBG"/>
</dbReference>
<keyword evidence="6" id="KW-0539">Nucleus</keyword>
<dbReference type="PROSITE" id="PS51710">
    <property type="entry name" value="G_OBG"/>
    <property type="match status" value="1"/>
</dbReference>
<dbReference type="InterPro" id="IPR031167">
    <property type="entry name" value="G_OBG"/>
</dbReference>
<dbReference type="OrthoDB" id="347018at2759"/>
<evidence type="ECO:0000256" key="3">
    <source>
        <dbReference type="ARBA" id="ARBA00022517"/>
    </source>
</evidence>
<dbReference type="SUPFAM" id="SSF52540">
    <property type="entry name" value="P-loop containing nucleoside triphosphate hydrolases"/>
    <property type="match status" value="1"/>
</dbReference>
<organism evidence="9 10">
    <name type="scientific">Clunio marinus</name>
    <dbReference type="NCBI Taxonomy" id="568069"/>
    <lineage>
        <taxon>Eukaryota</taxon>
        <taxon>Metazoa</taxon>
        <taxon>Ecdysozoa</taxon>
        <taxon>Arthropoda</taxon>
        <taxon>Hexapoda</taxon>
        <taxon>Insecta</taxon>
        <taxon>Pterygota</taxon>
        <taxon>Neoptera</taxon>
        <taxon>Endopterygota</taxon>
        <taxon>Diptera</taxon>
        <taxon>Nematocera</taxon>
        <taxon>Chironomoidea</taxon>
        <taxon>Chironomidae</taxon>
        <taxon>Clunio</taxon>
    </lineage>
</organism>
<feature type="domain" description="OBG-type G" evidence="7">
    <location>
        <begin position="157"/>
        <end position="352"/>
    </location>
</feature>
<dbReference type="InterPro" id="IPR027417">
    <property type="entry name" value="P-loop_NTPase"/>
</dbReference>
<dbReference type="GO" id="GO:0005739">
    <property type="term" value="C:mitochondrion"/>
    <property type="evidence" value="ECO:0007669"/>
    <property type="project" value="TreeGrafter"/>
</dbReference>
<comment type="similarity">
    <text evidence="2">Belongs to the TRAFAC class OBG-HflX-like GTPase superfamily. OBG GTPase family.</text>
</comment>
<evidence type="ECO:0000256" key="5">
    <source>
        <dbReference type="ARBA" id="ARBA00023134"/>
    </source>
</evidence>
<evidence type="ECO:0000256" key="4">
    <source>
        <dbReference type="ARBA" id="ARBA00022741"/>
    </source>
</evidence>
<dbReference type="InterPro" id="IPR045086">
    <property type="entry name" value="OBG_GTPase"/>
</dbReference>
<dbReference type="GO" id="GO:0005730">
    <property type="term" value="C:nucleolus"/>
    <property type="evidence" value="ECO:0007669"/>
    <property type="project" value="UniProtKB-SubCell"/>
</dbReference>
<evidence type="ECO:0000259" key="7">
    <source>
        <dbReference type="PROSITE" id="PS51710"/>
    </source>
</evidence>
<evidence type="ECO:0000259" key="8">
    <source>
        <dbReference type="PROSITE" id="PS51883"/>
    </source>
</evidence>
<name>A0A1J1I4D7_9DIPT</name>
<evidence type="ECO:0000313" key="10">
    <source>
        <dbReference type="Proteomes" id="UP000183832"/>
    </source>
</evidence>
<keyword evidence="3" id="KW-0690">Ribosome biogenesis</keyword>
<keyword evidence="5" id="KW-0342">GTP-binding</keyword>
<dbReference type="InterPro" id="IPR014100">
    <property type="entry name" value="GTP-bd_Obg/CgtA"/>
</dbReference>
<dbReference type="GO" id="GO:0000287">
    <property type="term" value="F:magnesium ion binding"/>
    <property type="evidence" value="ECO:0007669"/>
    <property type="project" value="InterPro"/>
</dbReference>
<dbReference type="Proteomes" id="UP000183832">
    <property type="component" value="Unassembled WGS sequence"/>
</dbReference>
<dbReference type="InterPro" id="IPR006073">
    <property type="entry name" value="GTP-bd"/>
</dbReference>
<evidence type="ECO:0000256" key="2">
    <source>
        <dbReference type="ARBA" id="ARBA00007699"/>
    </source>
</evidence>
<dbReference type="InterPro" id="IPR006169">
    <property type="entry name" value="GTP1_OBG_dom"/>
</dbReference>
<keyword evidence="10" id="KW-1185">Reference proteome</keyword>
<dbReference type="STRING" id="568069.A0A1J1I4D7"/>
<proteinExistence type="inferred from homology"/>
<evidence type="ECO:0000313" key="9">
    <source>
        <dbReference type="EMBL" id="CRK93734.1"/>
    </source>
</evidence>
<accession>A0A1J1I4D7</accession>
<dbReference type="PANTHER" id="PTHR11702">
    <property type="entry name" value="DEVELOPMENTALLY REGULATED GTP-BINDING PROTEIN-RELATED"/>
    <property type="match status" value="1"/>
</dbReference>
<dbReference type="PROSITE" id="PS51883">
    <property type="entry name" value="OBG"/>
    <property type="match status" value="1"/>
</dbReference>
<dbReference type="GO" id="GO:0003924">
    <property type="term" value="F:GTPase activity"/>
    <property type="evidence" value="ECO:0007669"/>
    <property type="project" value="InterPro"/>
</dbReference>
<dbReference type="GO" id="GO:0042254">
    <property type="term" value="P:ribosome biogenesis"/>
    <property type="evidence" value="ECO:0007669"/>
    <property type="project" value="UniProtKB-UniRule"/>
</dbReference>
<dbReference type="Gene3D" id="3.40.50.300">
    <property type="entry name" value="P-loop containing nucleotide triphosphate hydrolases"/>
    <property type="match status" value="1"/>
</dbReference>
<dbReference type="AlphaFoldDB" id="A0A1J1I4D7"/>
<evidence type="ECO:0000256" key="6">
    <source>
        <dbReference type="ARBA" id="ARBA00023242"/>
    </source>
</evidence>
<dbReference type="Pfam" id="PF01018">
    <property type="entry name" value="GTP1_OBG"/>
    <property type="match status" value="1"/>
</dbReference>
<comment type="subcellular location">
    <subcellularLocation>
        <location evidence="1">Nucleus</location>
        <location evidence="1">Nucleolus</location>
    </subcellularLocation>
</comment>
<dbReference type="SUPFAM" id="SSF82051">
    <property type="entry name" value="Obg GTP-binding protein N-terminal domain"/>
    <property type="match status" value="1"/>
</dbReference>